<evidence type="ECO:0000313" key="9">
    <source>
        <dbReference type="Proteomes" id="UP000255207"/>
    </source>
</evidence>
<feature type="coiled-coil region" evidence="6">
    <location>
        <begin position="265"/>
        <end position="292"/>
    </location>
</feature>
<dbReference type="GO" id="GO:0004673">
    <property type="term" value="F:protein histidine kinase activity"/>
    <property type="evidence" value="ECO:0007669"/>
    <property type="project" value="UniProtKB-EC"/>
</dbReference>
<dbReference type="InterPro" id="IPR050482">
    <property type="entry name" value="Sensor_HK_TwoCompSys"/>
</dbReference>
<proteinExistence type="predicted"/>
<feature type="transmembrane region" description="Helical" evidence="7">
    <location>
        <begin position="223"/>
        <end position="244"/>
    </location>
</feature>
<dbReference type="PANTHER" id="PTHR24421:SF10">
    <property type="entry name" value="NITRATE_NITRITE SENSOR PROTEIN NARQ"/>
    <property type="match status" value="1"/>
</dbReference>
<comment type="caution">
    <text evidence="8">The sequence shown here is derived from an EMBL/GenBank/DDBJ whole genome shotgun (WGS) entry which is preliminary data.</text>
</comment>
<dbReference type="RefSeq" id="WP_114827398.1">
    <property type="nucleotide sequence ID" value="NZ_QQTO01000019.1"/>
</dbReference>
<accession>A0A370LBR2</accession>
<keyword evidence="9" id="KW-1185">Reference proteome</keyword>
<keyword evidence="7" id="KW-0472">Membrane</keyword>
<dbReference type="SUPFAM" id="SSF55874">
    <property type="entry name" value="ATPase domain of HSP90 chaperone/DNA topoisomerase II/histidine kinase"/>
    <property type="match status" value="1"/>
</dbReference>
<keyword evidence="7" id="KW-1133">Transmembrane helix</keyword>
<dbReference type="Gene3D" id="3.30.565.10">
    <property type="entry name" value="Histidine kinase-like ATPase, C-terminal domain"/>
    <property type="match status" value="1"/>
</dbReference>
<dbReference type="EC" id="2.7.13.3" evidence="2"/>
<evidence type="ECO:0000256" key="4">
    <source>
        <dbReference type="ARBA" id="ARBA00022777"/>
    </source>
</evidence>
<keyword evidence="3" id="KW-0808">Transferase</keyword>
<dbReference type="CDD" id="cd16917">
    <property type="entry name" value="HATPase_UhpB-NarQ-NarX-like"/>
    <property type="match status" value="1"/>
</dbReference>
<name>A0A370LBR2_9HYPH</name>
<evidence type="ECO:0000256" key="5">
    <source>
        <dbReference type="ARBA" id="ARBA00023012"/>
    </source>
</evidence>
<dbReference type="PANTHER" id="PTHR24421">
    <property type="entry name" value="NITRATE/NITRITE SENSOR PROTEIN NARX-RELATED"/>
    <property type="match status" value="1"/>
</dbReference>
<keyword evidence="6" id="KW-0175">Coiled coil</keyword>
<protein>
    <recommendedName>
        <fullName evidence="2">histidine kinase</fullName>
        <ecNumber evidence="2">2.7.13.3</ecNumber>
    </recommendedName>
</protein>
<dbReference type="Proteomes" id="UP000255207">
    <property type="component" value="Unassembled WGS sequence"/>
</dbReference>
<reference evidence="9" key="1">
    <citation type="submission" date="2018-07" db="EMBL/GenBank/DDBJ databases">
        <authorList>
            <person name="Safronova V.I."/>
            <person name="Chirak E.R."/>
            <person name="Sazanova A.L."/>
        </authorList>
    </citation>
    <scope>NUCLEOTIDE SEQUENCE [LARGE SCALE GENOMIC DNA]</scope>
    <source>
        <strain evidence="9">RCAM04685</strain>
    </source>
</reference>
<feature type="transmembrane region" description="Helical" evidence="7">
    <location>
        <begin position="53"/>
        <end position="72"/>
    </location>
</feature>
<dbReference type="AlphaFoldDB" id="A0A370LBR2"/>
<keyword evidence="4" id="KW-0418">Kinase</keyword>
<dbReference type="EMBL" id="QQTP01000001">
    <property type="protein sequence ID" value="RDJ29280.1"/>
    <property type="molecule type" value="Genomic_DNA"/>
</dbReference>
<gene>
    <name evidence="8" type="ORF">DWE98_01550</name>
</gene>
<dbReference type="InterPro" id="IPR036890">
    <property type="entry name" value="HATPase_C_sf"/>
</dbReference>
<evidence type="ECO:0000256" key="2">
    <source>
        <dbReference type="ARBA" id="ARBA00012438"/>
    </source>
</evidence>
<organism evidence="8 9">
    <name type="scientific">Bosea caraganae</name>
    <dbReference type="NCBI Taxonomy" id="2763117"/>
    <lineage>
        <taxon>Bacteria</taxon>
        <taxon>Pseudomonadati</taxon>
        <taxon>Pseudomonadota</taxon>
        <taxon>Alphaproteobacteria</taxon>
        <taxon>Hyphomicrobiales</taxon>
        <taxon>Boseaceae</taxon>
        <taxon>Bosea</taxon>
    </lineage>
</organism>
<evidence type="ECO:0000256" key="3">
    <source>
        <dbReference type="ARBA" id="ARBA00022679"/>
    </source>
</evidence>
<keyword evidence="5" id="KW-0902">Two-component regulatory system</keyword>
<evidence type="ECO:0000313" key="8">
    <source>
        <dbReference type="EMBL" id="RDJ29280.1"/>
    </source>
</evidence>
<comment type="catalytic activity">
    <reaction evidence="1">
        <text>ATP + protein L-histidine = ADP + protein N-phospho-L-histidine.</text>
        <dbReference type="EC" id="2.7.13.3"/>
    </reaction>
</comment>
<evidence type="ECO:0000256" key="7">
    <source>
        <dbReference type="SAM" id="Phobius"/>
    </source>
</evidence>
<evidence type="ECO:0000256" key="1">
    <source>
        <dbReference type="ARBA" id="ARBA00000085"/>
    </source>
</evidence>
<sequence length="494" mass="54245">MNAPSDEKVGKDSGSKGGASELTFGHDRYRLWSVVLLARWQERWAALSLERRFMIAASLVVGLSMVTLGYWVEKRIRAGWAQGMAETGSLYLEAFLAPHVQVLETEPALPPENGEAIASLLSDKRLGSRVAAIKVWGIGGELLFSTRNKPAGERLSTSYLTRLKAGQIIVNADKGQYRSRNVEANLIEIYAPVHKIGTSQVIAVGEFYEYSQLLDREINQLRYATWFLILNVALIIGILLYATVRHATRVIKAQQSLLQTNLARAAALAKRNNALRRAADRARLNAAVLNEAYLARVGADIHDGPIQMLSLLMLKLPDAQGPQAGSPPTPASDIRREFEPLLTRALAEMRYLSAGLVLPEIEGLSPAETIELAITRHEQQTGTAVERSLTNLPEQLPEAIRVCTYRIVQEGLTNAYKHAAGHGQRVVAAFETHTLDIIVSDDGPPPGTKRVNSDATKLGLRGMEMRVQSLRGRLTMTRLASGGMEVRTRLPVTP</sequence>
<dbReference type="OrthoDB" id="9778496at2"/>
<keyword evidence="7" id="KW-0812">Transmembrane</keyword>
<evidence type="ECO:0000256" key="6">
    <source>
        <dbReference type="SAM" id="Coils"/>
    </source>
</evidence>
<dbReference type="GO" id="GO:0000160">
    <property type="term" value="P:phosphorelay signal transduction system"/>
    <property type="evidence" value="ECO:0007669"/>
    <property type="project" value="UniProtKB-KW"/>
</dbReference>